<dbReference type="Pfam" id="PF10545">
    <property type="entry name" value="MADF_DNA_bdg"/>
    <property type="match status" value="1"/>
</dbReference>
<dbReference type="Gene3D" id="3.10.20.90">
    <property type="entry name" value="Phosphatidylinositol 3-kinase Catalytic Subunit, Chain A, domain 1"/>
    <property type="match status" value="2"/>
</dbReference>
<dbReference type="PANTHER" id="PTHR19981">
    <property type="entry name" value="TALIN"/>
    <property type="match status" value="1"/>
</dbReference>
<dbReference type="Pfam" id="PF16511">
    <property type="entry name" value="FERM_f0"/>
    <property type="match status" value="1"/>
</dbReference>
<dbReference type="Pfam" id="PF09379">
    <property type="entry name" value="FERM_N"/>
    <property type="match status" value="1"/>
</dbReference>
<dbReference type="GO" id="GO:0005737">
    <property type="term" value="C:cytoplasm"/>
    <property type="evidence" value="ECO:0007669"/>
    <property type="project" value="TreeGrafter"/>
</dbReference>
<dbReference type="InterPro" id="IPR004210">
    <property type="entry name" value="BESS_motif"/>
</dbReference>
<dbReference type="GO" id="GO:0005886">
    <property type="term" value="C:plasma membrane"/>
    <property type="evidence" value="ECO:0007669"/>
    <property type="project" value="TreeGrafter"/>
</dbReference>
<dbReference type="GO" id="GO:0030182">
    <property type="term" value="P:neuron differentiation"/>
    <property type="evidence" value="ECO:0007669"/>
    <property type="project" value="UniProtKB-ARBA"/>
</dbReference>
<dbReference type="GO" id="GO:0003677">
    <property type="term" value="F:DNA binding"/>
    <property type="evidence" value="ECO:0007669"/>
    <property type="project" value="InterPro"/>
</dbReference>
<sequence length="438" mass="50423">MPSLSLKIVLDEGAVTRKVKFNTNMTVKQALAVVKDKVIVPDKGKEYALFLRSADDDMTGVWLEDDRTLDYYMLRDGDSLDYICRIRTLRVKLLDDTVKTLQVDEAKTVGELMMSICARIGITNYDEYGLCHEEEEETEEAKEVKEGTGTLTLKRKQAKQERDAALEQLSIDPKETLLLKRRLYYSDRNVDSRDPVQLHLLYVQTRDTILNGTHPVTEQQGNDTDRDTTRPTPTADESRRVDDTRHRPVYAMMFNDNHDITLIRLVKQNPVLYDTSHEKYMEFNSREVAWQKIGDALKKPGLNDEEEDERGPNSWVDPPEEEHQRSDEDSDVPKKKIKTRKKRSKRKQEPHFEEVTHTVPMFNESMTTELDASDSVDAFLLSIGSTLKTFSPYHLNLAKSKIFAVVQDHDLQQIVERQKPSTEGSEIKIATTQSYYSG</sequence>
<dbReference type="Pfam" id="PF02944">
    <property type="entry name" value="BESS"/>
    <property type="match status" value="1"/>
</dbReference>
<feature type="compositionally biased region" description="Basic and acidic residues" evidence="1">
    <location>
        <begin position="321"/>
        <end position="334"/>
    </location>
</feature>
<dbReference type="InterPro" id="IPR032425">
    <property type="entry name" value="FERM_f0"/>
</dbReference>
<feature type="domain" description="FERM" evidence="2">
    <location>
        <begin position="87"/>
        <end position="438"/>
    </location>
</feature>
<dbReference type="GO" id="GO:0005925">
    <property type="term" value="C:focal adhesion"/>
    <property type="evidence" value="ECO:0007669"/>
    <property type="project" value="TreeGrafter"/>
</dbReference>
<evidence type="ECO:0000313" key="3">
    <source>
        <dbReference type="EMBL" id="CAH1643823.1"/>
    </source>
</evidence>
<dbReference type="PANTHER" id="PTHR19981:SF1">
    <property type="entry name" value="RHEA, ISOFORM B"/>
    <property type="match status" value="1"/>
</dbReference>
<dbReference type="GO" id="GO:0030036">
    <property type="term" value="P:actin cytoskeleton organization"/>
    <property type="evidence" value="ECO:0007669"/>
    <property type="project" value="TreeGrafter"/>
</dbReference>
<dbReference type="GO" id="GO:0009887">
    <property type="term" value="P:animal organ morphogenesis"/>
    <property type="evidence" value="ECO:0007669"/>
    <property type="project" value="UniProtKB-ARBA"/>
</dbReference>
<feature type="region of interest" description="Disordered" evidence="1">
    <location>
        <begin position="299"/>
        <end position="352"/>
    </location>
</feature>
<dbReference type="InterPro" id="IPR035963">
    <property type="entry name" value="FERM_2"/>
</dbReference>
<dbReference type="GO" id="GO:0098609">
    <property type="term" value="P:cell-cell adhesion"/>
    <property type="evidence" value="ECO:0007669"/>
    <property type="project" value="TreeGrafter"/>
</dbReference>
<reference evidence="3" key="1">
    <citation type="submission" date="2022-02" db="EMBL/GenBank/DDBJ databases">
        <authorList>
            <person name="King R."/>
        </authorList>
    </citation>
    <scope>NUCLEOTIDE SEQUENCE</scope>
</reference>
<accession>A0A9P0IBE7</accession>
<feature type="compositionally biased region" description="Basic residues" evidence="1">
    <location>
        <begin position="335"/>
        <end position="346"/>
    </location>
</feature>
<protein>
    <recommendedName>
        <fullName evidence="2">FERM domain-containing protein</fullName>
    </recommendedName>
</protein>
<proteinExistence type="predicted"/>
<dbReference type="InterPro" id="IPR006578">
    <property type="entry name" value="MADF-dom"/>
</dbReference>
<name>A0A9P0IBE7_SPOLI</name>
<dbReference type="EMBL" id="LR824561">
    <property type="protein sequence ID" value="CAH1643823.1"/>
    <property type="molecule type" value="Genomic_DNA"/>
</dbReference>
<dbReference type="SUPFAM" id="SSF47031">
    <property type="entry name" value="Second domain of FERM"/>
    <property type="match status" value="1"/>
</dbReference>
<feature type="region of interest" description="Disordered" evidence="1">
    <location>
        <begin position="211"/>
        <end position="244"/>
    </location>
</feature>
<organism evidence="3 4">
    <name type="scientific">Spodoptera littoralis</name>
    <name type="common">Egyptian cotton leafworm</name>
    <dbReference type="NCBI Taxonomy" id="7109"/>
    <lineage>
        <taxon>Eukaryota</taxon>
        <taxon>Metazoa</taxon>
        <taxon>Ecdysozoa</taxon>
        <taxon>Arthropoda</taxon>
        <taxon>Hexapoda</taxon>
        <taxon>Insecta</taxon>
        <taxon>Pterygota</taxon>
        <taxon>Neoptera</taxon>
        <taxon>Endopterygota</taxon>
        <taxon>Lepidoptera</taxon>
        <taxon>Glossata</taxon>
        <taxon>Ditrysia</taxon>
        <taxon>Noctuoidea</taxon>
        <taxon>Noctuidae</taxon>
        <taxon>Amphipyrinae</taxon>
        <taxon>Spodoptera</taxon>
    </lineage>
</organism>
<evidence type="ECO:0000256" key="1">
    <source>
        <dbReference type="SAM" id="MobiDB-lite"/>
    </source>
</evidence>
<dbReference type="SMART" id="SM00295">
    <property type="entry name" value="B41"/>
    <property type="match status" value="1"/>
</dbReference>
<dbReference type="InterPro" id="IPR018979">
    <property type="entry name" value="FERM_N"/>
</dbReference>
<evidence type="ECO:0000259" key="2">
    <source>
        <dbReference type="PROSITE" id="PS50057"/>
    </source>
</evidence>
<dbReference type="PROSITE" id="PS50057">
    <property type="entry name" value="FERM_3"/>
    <property type="match status" value="1"/>
</dbReference>
<feature type="compositionally biased region" description="Polar residues" evidence="1">
    <location>
        <begin position="211"/>
        <end position="222"/>
    </location>
</feature>
<dbReference type="InterPro" id="IPR019749">
    <property type="entry name" value="Band_41_domain"/>
</dbReference>
<dbReference type="GO" id="GO:0005178">
    <property type="term" value="F:integrin binding"/>
    <property type="evidence" value="ECO:0007669"/>
    <property type="project" value="TreeGrafter"/>
</dbReference>
<dbReference type="InterPro" id="IPR000299">
    <property type="entry name" value="FERM_domain"/>
</dbReference>
<dbReference type="Gene3D" id="1.20.80.10">
    <property type="match status" value="1"/>
</dbReference>
<evidence type="ECO:0000313" key="4">
    <source>
        <dbReference type="Proteomes" id="UP001153321"/>
    </source>
</evidence>
<keyword evidence="4" id="KW-1185">Reference proteome</keyword>
<dbReference type="AlphaFoldDB" id="A0A9P0IBE7"/>
<gene>
    <name evidence="3" type="ORF">SPLIT_LOCUS9177</name>
</gene>
<dbReference type="InterPro" id="IPR014352">
    <property type="entry name" value="FERM/acyl-CoA-bd_prot_sf"/>
</dbReference>
<dbReference type="Proteomes" id="UP001153321">
    <property type="component" value="Chromosome 30"/>
</dbReference>